<accession>A0A3B3VCM2</accession>
<dbReference type="CDD" id="cd22829">
    <property type="entry name" value="Gal_Rha_Lectin_EVA1_EVA1C_rpt2"/>
    <property type="match status" value="1"/>
</dbReference>
<keyword evidence="2" id="KW-0430">Lectin</keyword>
<evidence type="ECO:0000256" key="3">
    <source>
        <dbReference type="ARBA" id="ARBA00022737"/>
    </source>
</evidence>
<dbReference type="STRING" id="48699.ENSPLAP00000023525"/>
<dbReference type="InterPro" id="IPR000922">
    <property type="entry name" value="Lectin_gal-bd_dom"/>
</dbReference>
<dbReference type="Ensembl" id="ENSPLAT00000005719.1">
    <property type="protein sequence ID" value="ENSPLAP00000023525.1"/>
    <property type="gene ID" value="ENSPLAG00000008952.1"/>
</dbReference>
<keyword evidence="1" id="KW-0348">Hemagglutinin</keyword>
<evidence type="ECO:0000313" key="6">
    <source>
        <dbReference type="Proteomes" id="UP000261500"/>
    </source>
</evidence>
<sequence>MASVRKKERPHGALVRCDRQVSLLLKGNKVVCEEEQMRLKCKQGMQISVYSAMFGRTQQGTLECPPHDRRPPSVDCQAATALQVLTARCQGKKSCRVQASTKEFGDPCYAGTKKYLNVIYTCGEPRQHSSHFMFLPPGGNTCSLIKWEGYGMLARYLSSG</sequence>
<dbReference type="Proteomes" id="UP000261500">
    <property type="component" value="Unplaced"/>
</dbReference>
<dbReference type="FunFam" id="2.60.120.740:FF:000003">
    <property type="entry name" value="Protein eva-1 homolog C"/>
    <property type="match status" value="1"/>
</dbReference>
<keyword evidence="6" id="KW-1185">Reference proteome</keyword>
<evidence type="ECO:0000256" key="2">
    <source>
        <dbReference type="ARBA" id="ARBA00022734"/>
    </source>
</evidence>
<dbReference type="GO" id="GO:0030246">
    <property type="term" value="F:carbohydrate binding"/>
    <property type="evidence" value="ECO:0007669"/>
    <property type="project" value="UniProtKB-KW"/>
</dbReference>
<organism evidence="5 6">
    <name type="scientific">Poecilia latipinna</name>
    <name type="common">sailfin molly</name>
    <dbReference type="NCBI Taxonomy" id="48699"/>
    <lineage>
        <taxon>Eukaryota</taxon>
        <taxon>Metazoa</taxon>
        <taxon>Chordata</taxon>
        <taxon>Craniata</taxon>
        <taxon>Vertebrata</taxon>
        <taxon>Euteleostomi</taxon>
        <taxon>Actinopterygii</taxon>
        <taxon>Neopterygii</taxon>
        <taxon>Teleostei</taxon>
        <taxon>Neoteleostei</taxon>
        <taxon>Acanthomorphata</taxon>
        <taxon>Ovalentaria</taxon>
        <taxon>Atherinomorphae</taxon>
        <taxon>Cyprinodontiformes</taxon>
        <taxon>Poeciliidae</taxon>
        <taxon>Poeciliinae</taxon>
        <taxon>Poecilia</taxon>
    </lineage>
</organism>
<reference evidence="5" key="1">
    <citation type="submission" date="2025-08" db="UniProtKB">
        <authorList>
            <consortium name="Ensembl"/>
        </authorList>
    </citation>
    <scope>IDENTIFICATION</scope>
</reference>
<name>A0A3B3VCM2_9TELE</name>
<proteinExistence type="predicted"/>
<keyword evidence="3" id="KW-0677">Repeat</keyword>
<dbReference type="AlphaFoldDB" id="A0A3B3VCM2"/>
<protein>
    <recommendedName>
        <fullName evidence="4">SUEL-type lectin domain-containing protein</fullName>
    </recommendedName>
</protein>
<feature type="domain" description="SUEL-type lectin" evidence="4">
    <location>
        <begin position="31"/>
        <end position="123"/>
    </location>
</feature>
<evidence type="ECO:0000313" key="5">
    <source>
        <dbReference type="Ensembl" id="ENSPLAP00000023525.1"/>
    </source>
</evidence>
<reference evidence="5" key="2">
    <citation type="submission" date="2025-09" db="UniProtKB">
        <authorList>
            <consortium name="Ensembl"/>
        </authorList>
    </citation>
    <scope>IDENTIFICATION</scope>
</reference>
<dbReference type="PROSITE" id="PS50228">
    <property type="entry name" value="SUEL_LECTIN"/>
    <property type="match status" value="1"/>
</dbReference>
<dbReference type="InterPro" id="IPR043159">
    <property type="entry name" value="Lectin_gal-bd_sf"/>
</dbReference>
<dbReference type="Gene3D" id="2.60.120.740">
    <property type="match status" value="1"/>
</dbReference>
<dbReference type="GeneTree" id="ENSGT00940000178209"/>
<dbReference type="PANTHER" id="PTHR46780">
    <property type="entry name" value="PROTEIN EVA-1"/>
    <property type="match status" value="1"/>
</dbReference>
<evidence type="ECO:0000259" key="4">
    <source>
        <dbReference type="PROSITE" id="PS50228"/>
    </source>
</evidence>
<evidence type="ECO:0000256" key="1">
    <source>
        <dbReference type="ARBA" id="ARBA00022546"/>
    </source>
</evidence>
<dbReference type="Pfam" id="PF02140">
    <property type="entry name" value="SUEL_Lectin"/>
    <property type="match status" value="1"/>
</dbReference>